<reference evidence="1" key="1">
    <citation type="journal article" date="2015" name="Nature">
        <title>Complex archaea that bridge the gap between prokaryotes and eukaryotes.</title>
        <authorList>
            <person name="Spang A."/>
            <person name="Saw J.H."/>
            <person name="Jorgensen S.L."/>
            <person name="Zaremba-Niedzwiedzka K."/>
            <person name="Martijn J."/>
            <person name="Lind A.E."/>
            <person name="van Eijk R."/>
            <person name="Schleper C."/>
            <person name="Guy L."/>
            <person name="Ettema T.J."/>
        </authorList>
    </citation>
    <scope>NUCLEOTIDE SEQUENCE</scope>
</reference>
<dbReference type="EMBL" id="LAZR01000509">
    <property type="protein sequence ID" value="KKN66154.1"/>
    <property type="molecule type" value="Genomic_DNA"/>
</dbReference>
<accession>A0A0F9SGH1</accession>
<dbReference type="AlphaFoldDB" id="A0A0F9SGH1"/>
<proteinExistence type="predicted"/>
<sequence length="54" mass="6296">MKHFIVTETQSTHFLADNWQDAKDRCKHKALPIPQPREIHLIEVESGQQEELDG</sequence>
<protein>
    <submittedName>
        <fullName evidence="1">Uncharacterized protein</fullName>
    </submittedName>
</protein>
<gene>
    <name evidence="1" type="ORF">LCGC14_0474440</name>
</gene>
<comment type="caution">
    <text evidence="1">The sequence shown here is derived from an EMBL/GenBank/DDBJ whole genome shotgun (WGS) entry which is preliminary data.</text>
</comment>
<name>A0A0F9SGH1_9ZZZZ</name>
<organism evidence="1">
    <name type="scientific">marine sediment metagenome</name>
    <dbReference type="NCBI Taxonomy" id="412755"/>
    <lineage>
        <taxon>unclassified sequences</taxon>
        <taxon>metagenomes</taxon>
        <taxon>ecological metagenomes</taxon>
    </lineage>
</organism>
<evidence type="ECO:0000313" key="1">
    <source>
        <dbReference type="EMBL" id="KKN66154.1"/>
    </source>
</evidence>